<organism evidence="1 2">
    <name type="scientific">Leucogyrophana mollusca</name>
    <dbReference type="NCBI Taxonomy" id="85980"/>
    <lineage>
        <taxon>Eukaryota</taxon>
        <taxon>Fungi</taxon>
        <taxon>Dikarya</taxon>
        <taxon>Basidiomycota</taxon>
        <taxon>Agaricomycotina</taxon>
        <taxon>Agaricomycetes</taxon>
        <taxon>Agaricomycetidae</taxon>
        <taxon>Boletales</taxon>
        <taxon>Boletales incertae sedis</taxon>
        <taxon>Leucogyrophana</taxon>
    </lineage>
</organism>
<evidence type="ECO:0000313" key="2">
    <source>
        <dbReference type="Proteomes" id="UP000790709"/>
    </source>
</evidence>
<evidence type="ECO:0000313" key="1">
    <source>
        <dbReference type="EMBL" id="KAH7918161.1"/>
    </source>
</evidence>
<proteinExistence type="predicted"/>
<keyword evidence="2" id="KW-1185">Reference proteome</keyword>
<dbReference type="EMBL" id="MU266840">
    <property type="protein sequence ID" value="KAH7918161.1"/>
    <property type="molecule type" value="Genomic_DNA"/>
</dbReference>
<gene>
    <name evidence="1" type="ORF">BV22DRAFT_1100629</name>
</gene>
<accession>A0ACB8AXN6</accession>
<reference evidence="1" key="1">
    <citation type="journal article" date="2021" name="New Phytol.">
        <title>Evolutionary innovations through gain and loss of genes in the ectomycorrhizal Boletales.</title>
        <authorList>
            <person name="Wu G."/>
            <person name="Miyauchi S."/>
            <person name="Morin E."/>
            <person name="Kuo A."/>
            <person name="Drula E."/>
            <person name="Varga T."/>
            <person name="Kohler A."/>
            <person name="Feng B."/>
            <person name="Cao Y."/>
            <person name="Lipzen A."/>
            <person name="Daum C."/>
            <person name="Hundley H."/>
            <person name="Pangilinan J."/>
            <person name="Johnson J."/>
            <person name="Barry K."/>
            <person name="LaButti K."/>
            <person name="Ng V."/>
            <person name="Ahrendt S."/>
            <person name="Min B."/>
            <person name="Choi I.G."/>
            <person name="Park H."/>
            <person name="Plett J.M."/>
            <person name="Magnuson J."/>
            <person name="Spatafora J.W."/>
            <person name="Nagy L.G."/>
            <person name="Henrissat B."/>
            <person name="Grigoriev I.V."/>
            <person name="Yang Z.L."/>
            <person name="Xu J."/>
            <person name="Martin F.M."/>
        </authorList>
    </citation>
    <scope>NUCLEOTIDE SEQUENCE</scope>
    <source>
        <strain evidence="1">KUC20120723A-06</strain>
    </source>
</reference>
<comment type="caution">
    <text evidence="1">The sequence shown here is derived from an EMBL/GenBank/DDBJ whole genome shotgun (WGS) entry which is preliminary data.</text>
</comment>
<sequence length="50" mass="5110">MPFIQHGANATANISTYNDVAGNQDNRSTTAKTVGNISNTAGHVGTGTAY</sequence>
<dbReference type="Proteomes" id="UP000790709">
    <property type="component" value="Unassembled WGS sequence"/>
</dbReference>
<protein>
    <submittedName>
        <fullName evidence="1">Uncharacterized protein</fullName>
    </submittedName>
</protein>
<name>A0ACB8AXN6_9AGAM</name>
<feature type="non-terminal residue" evidence="1">
    <location>
        <position position="50"/>
    </location>
</feature>